<feature type="region of interest" description="Disordered" evidence="1">
    <location>
        <begin position="1"/>
        <end position="23"/>
    </location>
</feature>
<keyword evidence="3" id="KW-1185">Reference proteome</keyword>
<gene>
    <name evidence="2" type="ORF">ZYGM_004771</name>
</gene>
<evidence type="ECO:0000313" key="2">
    <source>
        <dbReference type="EMBL" id="GCE97720.1"/>
    </source>
</evidence>
<reference evidence="2 3" key="1">
    <citation type="submission" date="2019-01" db="EMBL/GenBank/DDBJ databases">
        <title>Draft Genome Sequencing of Zygosaccharomyces mellis Ca-7.</title>
        <authorList>
            <person name="Shiwa Y."/>
            <person name="Kanesaki Y."/>
            <person name="Ishige T."/>
            <person name="Mura K."/>
            <person name="Hori T."/>
            <person name="Tamura T."/>
        </authorList>
    </citation>
    <scope>NUCLEOTIDE SEQUENCE [LARGE SCALE GENOMIC DNA]</scope>
    <source>
        <strain evidence="2 3">Ca-7</strain>
    </source>
</reference>
<feature type="compositionally biased region" description="Acidic residues" evidence="1">
    <location>
        <begin position="57"/>
        <end position="66"/>
    </location>
</feature>
<proteinExistence type="predicted"/>
<dbReference type="OrthoDB" id="10442089at2759"/>
<accession>A0A4C2E0I1</accession>
<comment type="caution">
    <text evidence="2">The sequence shown here is derived from an EMBL/GenBank/DDBJ whole genome shotgun (WGS) entry which is preliminary data.</text>
</comment>
<protein>
    <submittedName>
        <fullName evidence="2">Uncharacterized protein</fullName>
    </submittedName>
</protein>
<feature type="region of interest" description="Disordered" evidence="1">
    <location>
        <begin position="54"/>
        <end position="93"/>
    </location>
</feature>
<organism evidence="2 3">
    <name type="scientific">Zygosaccharomyces mellis</name>
    <dbReference type="NCBI Taxonomy" id="42258"/>
    <lineage>
        <taxon>Eukaryota</taxon>
        <taxon>Fungi</taxon>
        <taxon>Dikarya</taxon>
        <taxon>Ascomycota</taxon>
        <taxon>Saccharomycotina</taxon>
        <taxon>Saccharomycetes</taxon>
        <taxon>Saccharomycetales</taxon>
        <taxon>Saccharomycetaceae</taxon>
        <taxon>Zygosaccharomyces</taxon>
    </lineage>
</organism>
<dbReference type="EMBL" id="BIMX01000002">
    <property type="protein sequence ID" value="GCE97720.1"/>
    <property type="molecule type" value="Genomic_DNA"/>
</dbReference>
<evidence type="ECO:0000313" key="3">
    <source>
        <dbReference type="Proteomes" id="UP000301737"/>
    </source>
</evidence>
<name>A0A4C2E0I1_9SACH</name>
<dbReference type="AlphaFoldDB" id="A0A4C2E0I1"/>
<dbReference type="Proteomes" id="UP000301737">
    <property type="component" value="Unassembled WGS sequence"/>
</dbReference>
<evidence type="ECO:0000256" key="1">
    <source>
        <dbReference type="SAM" id="MobiDB-lite"/>
    </source>
</evidence>
<sequence>MSVRGEPYNTKMSTDVKEEEPQSTLSWVFSSIVSGVKNFNDTLTDFVQTIDIAGADTDADEEEEGSNEGSNPARKQGSELKQENQEDLVQPLK</sequence>